<reference evidence="1" key="1">
    <citation type="submission" date="2018-06" db="EMBL/GenBank/DDBJ databases">
        <authorList>
            <consortium name="Pathogen Informatics"/>
            <person name="Doyle S."/>
        </authorList>
    </citation>
    <scope>NUCLEOTIDE SEQUENCE [LARGE SCALE GENOMIC DNA]</scope>
    <source>
        <strain evidence="1">NCTC11421</strain>
    </source>
</reference>
<dbReference type="EMBL" id="UGRI01000001">
    <property type="protein sequence ID" value="SUA25375.1"/>
    <property type="molecule type" value="Genomic_DNA"/>
</dbReference>
<evidence type="ECO:0000313" key="1">
    <source>
        <dbReference type="EMBL" id="SUA25375.1"/>
    </source>
</evidence>
<name>A0A378W483_NEIGO</name>
<dbReference type="AlphaFoldDB" id="A0A378W483"/>
<organism evidence="1">
    <name type="scientific">Neisseria gonorrhoeae</name>
    <dbReference type="NCBI Taxonomy" id="485"/>
    <lineage>
        <taxon>Bacteria</taxon>
        <taxon>Pseudomonadati</taxon>
        <taxon>Pseudomonadota</taxon>
        <taxon>Betaproteobacteria</taxon>
        <taxon>Neisseriales</taxon>
        <taxon>Neisseriaceae</taxon>
        <taxon>Neisseria</taxon>
    </lineage>
</organism>
<protein>
    <submittedName>
        <fullName evidence="1">Uncharacterized protein</fullName>
    </submittedName>
</protein>
<sequence length="57" mass="6136">MFALPVAKGNTVAFCRIDEVLITITIVSSKEDTNLLDDLPSLSVPSLPKLKDTPNHG</sequence>
<proteinExistence type="predicted"/>
<accession>A0A378W483</accession>
<gene>
    <name evidence="1" type="ORF">NCTC11421_03394</name>
</gene>